<keyword evidence="1" id="KW-1133">Transmembrane helix</keyword>
<proteinExistence type="predicted"/>
<name>A0A6A6WBH1_9PEZI</name>
<dbReference type="GeneID" id="54484586"/>
<dbReference type="EMBL" id="ML996568">
    <property type="protein sequence ID" value="KAF2760198.1"/>
    <property type="molecule type" value="Genomic_DNA"/>
</dbReference>
<dbReference type="Proteomes" id="UP000799437">
    <property type="component" value="Unassembled WGS sequence"/>
</dbReference>
<feature type="transmembrane region" description="Helical" evidence="1">
    <location>
        <begin position="48"/>
        <end position="68"/>
    </location>
</feature>
<reference evidence="2" key="1">
    <citation type="journal article" date="2020" name="Stud. Mycol.">
        <title>101 Dothideomycetes genomes: a test case for predicting lifestyles and emergence of pathogens.</title>
        <authorList>
            <person name="Haridas S."/>
            <person name="Albert R."/>
            <person name="Binder M."/>
            <person name="Bloem J."/>
            <person name="Labutti K."/>
            <person name="Salamov A."/>
            <person name="Andreopoulos B."/>
            <person name="Baker S."/>
            <person name="Barry K."/>
            <person name="Bills G."/>
            <person name="Bluhm B."/>
            <person name="Cannon C."/>
            <person name="Castanera R."/>
            <person name="Culley D."/>
            <person name="Daum C."/>
            <person name="Ezra D."/>
            <person name="Gonzalez J."/>
            <person name="Henrissat B."/>
            <person name="Kuo A."/>
            <person name="Liang C."/>
            <person name="Lipzen A."/>
            <person name="Lutzoni F."/>
            <person name="Magnuson J."/>
            <person name="Mondo S."/>
            <person name="Nolan M."/>
            <person name="Ohm R."/>
            <person name="Pangilinan J."/>
            <person name="Park H.-J."/>
            <person name="Ramirez L."/>
            <person name="Alfaro M."/>
            <person name="Sun H."/>
            <person name="Tritt A."/>
            <person name="Yoshinaga Y."/>
            <person name="Zwiers L.-H."/>
            <person name="Turgeon B."/>
            <person name="Goodwin S."/>
            <person name="Spatafora J."/>
            <person name="Crous P."/>
            <person name="Grigoriev I."/>
        </authorList>
    </citation>
    <scope>NUCLEOTIDE SEQUENCE</scope>
    <source>
        <strain evidence="2">CBS 121739</strain>
    </source>
</reference>
<evidence type="ECO:0000313" key="2">
    <source>
        <dbReference type="EMBL" id="KAF2760198.1"/>
    </source>
</evidence>
<keyword evidence="1" id="KW-0472">Membrane</keyword>
<accession>A0A6A6WBH1</accession>
<gene>
    <name evidence="2" type="ORF">EJ05DRAFT_474092</name>
</gene>
<organism evidence="2 3">
    <name type="scientific">Pseudovirgaria hyperparasitica</name>
    <dbReference type="NCBI Taxonomy" id="470096"/>
    <lineage>
        <taxon>Eukaryota</taxon>
        <taxon>Fungi</taxon>
        <taxon>Dikarya</taxon>
        <taxon>Ascomycota</taxon>
        <taxon>Pezizomycotina</taxon>
        <taxon>Dothideomycetes</taxon>
        <taxon>Dothideomycetes incertae sedis</taxon>
        <taxon>Acrospermales</taxon>
        <taxon>Acrospermaceae</taxon>
        <taxon>Pseudovirgaria</taxon>
    </lineage>
</organism>
<sequence>MPVQISISEKNDYTRTSDMLQQIRRVFSCLMVLFPEQDSLFCVSLSHIISYIWIIQYLVSALPVRLYLFE</sequence>
<keyword evidence="3" id="KW-1185">Reference proteome</keyword>
<keyword evidence="1" id="KW-0812">Transmembrane</keyword>
<dbReference type="AlphaFoldDB" id="A0A6A6WBH1"/>
<evidence type="ECO:0000256" key="1">
    <source>
        <dbReference type="SAM" id="Phobius"/>
    </source>
</evidence>
<protein>
    <submittedName>
        <fullName evidence="2">Uncharacterized protein</fullName>
    </submittedName>
</protein>
<evidence type="ECO:0000313" key="3">
    <source>
        <dbReference type="Proteomes" id="UP000799437"/>
    </source>
</evidence>
<dbReference type="RefSeq" id="XP_033602649.1">
    <property type="nucleotide sequence ID" value="XM_033743532.1"/>
</dbReference>